<sequence>MDAETGNRGYQLTGREDFLEPYKRA</sequence>
<evidence type="ECO:0000259" key="2">
    <source>
        <dbReference type="Pfam" id="PF05227"/>
    </source>
</evidence>
<feature type="region of interest" description="Disordered" evidence="1">
    <location>
        <begin position="1"/>
        <end position="25"/>
    </location>
</feature>
<feature type="domain" description="CHASE3" evidence="2">
    <location>
        <begin position="1"/>
        <end position="25"/>
    </location>
</feature>
<feature type="compositionally biased region" description="Basic and acidic residues" evidence="1">
    <location>
        <begin position="14"/>
        <end position="25"/>
    </location>
</feature>
<protein>
    <recommendedName>
        <fullName evidence="2">CHASE3 domain-containing protein</fullName>
    </recommendedName>
</protein>
<evidence type="ECO:0000256" key="1">
    <source>
        <dbReference type="SAM" id="MobiDB-lite"/>
    </source>
</evidence>
<dbReference type="AlphaFoldDB" id="A0A3S0N617"/>
<evidence type="ECO:0000313" key="3">
    <source>
        <dbReference type="EMBL" id="RTZ46841.1"/>
    </source>
</evidence>
<evidence type="ECO:0000313" key="4">
    <source>
        <dbReference type="Proteomes" id="UP000276953"/>
    </source>
</evidence>
<name>A0A3S0N617_9FLAO</name>
<gene>
    <name evidence="3" type="ORF">EJ377_19085</name>
</gene>
<dbReference type="Proteomes" id="UP000276953">
    <property type="component" value="Unassembled WGS sequence"/>
</dbReference>
<accession>A0A3S0N617</accession>
<comment type="caution">
    <text evidence="3">The sequence shown here is derived from an EMBL/GenBank/DDBJ whole genome shotgun (WGS) entry which is preliminary data.</text>
</comment>
<dbReference type="EMBL" id="RYFC01000003">
    <property type="protein sequence ID" value="RTZ46841.1"/>
    <property type="molecule type" value="Genomic_DNA"/>
</dbReference>
<dbReference type="InterPro" id="IPR007891">
    <property type="entry name" value="CHASE3"/>
</dbReference>
<dbReference type="Pfam" id="PF05227">
    <property type="entry name" value="CHASE3"/>
    <property type="match status" value="1"/>
</dbReference>
<organism evidence="3 4">
    <name type="scientific">Chryseobacterium arthrosphaerae</name>
    <dbReference type="NCBI Taxonomy" id="651561"/>
    <lineage>
        <taxon>Bacteria</taxon>
        <taxon>Pseudomonadati</taxon>
        <taxon>Bacteroidota</taxon>
        <taxon>Flavobacteriia</taxon>
        <taxon>Flavobacteriales</taxon>
        <taxon>Weeksellaceae</taxon>
        <taxon>Chryseobacterium group</taxon>
        <taxon>Chryseobacterium</taxon>
    </lineage>
</organism>
<reference evidence="3 4" key="1">
    <citation type="submission" date="2018-12" db="EMBL/GenBank/DDBJ databases">
        <title>Draft Genome Sequence of Chryseobacterium arthrosphaerae strain ED882-96 Isolated from the Blood of a Patient with Liver Cirrhosis in Taiwan.</title>
        <authorList>
            <person name="Lin J.-N."/>
            <person name="Lai C.-H."/>
            <person name="Yang C.-H."/>
            <person name="Huang Y.-H."/>
        </authorList>
    </citation>
    <scope>NUCLEOTIDE SEQUENCE [LARGE SCALE GENOMIC DNA]</scope>
    <source>
        <strain evidence="3 4">ED882-96</strain>
    </source>
</reference>
<proteinExistence type="predicted"/>